<feature type="region of interest" description="Disordered" evidence="9">
    <location>
        <begin position="413"/>
        <end position="441"/>
    </location>
</feature>
<evidence type="ECO:0000256" key="6">
    <source>
        <dbReference type="ARBA" id="ARBA00023326"/>
    </source>
</evidence>
<protein>
    <recommendedName>
        <fullName evidence="11">GH18 domain-containing protein</fullName>
    </recommendedName>
</protein>
<dbReference type="GO" id="GO:0000272">
    <property type="term" value="P:polysaccharide catabolic process"/>
    <property type="evidence" value="ECO:0007669"/>
    <property type="project" value="UniProtKB-KW"/>
</dbReference>
<evidence type="ECO:0000313" key="13">
    <source>
        <dbReference type="Proteomes" id="UP000541558"/>
    </source>
</evidence>
<evidence type="ECO:0000256" key="8">
    <source>
        <dbReference type="RuleBase" id="RU004453"/>
    </source>
</evidence>
<dbReference type="PANTHER" id="PTHR11177:SF392">
    <property type="entry name" value="HAP41P"/>
    <property type="match status" value="1"/>
</dbReference>
<evidence type="ECO:0000256" key="5">
    <source>
        <dbReference type="ARBA" id="ARBA00023295"/>
    </source>
</evidence>
<dbReference type="GO" id="GO:0005576">
    <property type="term" value="C:extracellular region"/>
    <property type="evidence" value="ECO:0007669"/>
    <property type="project" value="TreeGrafter"/>
</dbReference>
<evidence type="ECO:0000259" key="11">
    <source>
        <dbReference type="PROSITE" id="PS51910"/>
    </source>
</evidence>
<keyword evidence="10" id="KW-0732">Signal</keyword>
<gene>
    <name evidence="12" type="ORF">D9611_000402</name>
</gene>
<dbReference type="GO" id="GO:0008843">
    <property type="term" value="F:endochitinase activity"/>
    <property type="evidence" value="ECO:0007669"/>
    <property type="project" value="UniProtKB-EC"/>
</dbReference>
<dbReference type="Gene3D" id="3.20.20.80">
    <property type="entry name" value="Glycosidases"/>
    <property type="match status" value="2"/>
</dbReference>
<organism evidence="12 13">
    <name type="scientific">Ephemerocybe angulata</name>
    <dbReference type="NCBI Taxonomy" id="980116"/>
    <lineage>
        <taxon>Eukaryota</taxon>
        <taxon>Fungi</taxon>
        <taxon>Dikarya</taxon>
        <taxon>Basidiomycota</taxon>
        <taxon>Agaricomycotina</taxon>
        <taxon>Agaricomycetes</taxon>
        <taxon>Agaricomycetidae</taxon>
        <taxon>Agaricales</taxon>
        <taxon>Agaricineae</taxon>
        <taxon>Psathyrellaceae</taxon>
        <taxon>Ephemerocybe</taxon>
    </lineage>
</organism>
<dbReference type="InterPro" id="IPR017853">
    <property type="entry name" value="GH"/>
</dbReference>
<feature type="chain" id="PRO_5034024579" description="GH18 domain-containing protein" evidence="10">
    <location>
        <begin position="18"/>
        <end position="467"/>
    </location>
</feature>
<keyword evidence="2 7" id="KW-0378">Hydrolase</keyword>
<dbReference type="SUPFAM" id="SSF54556">
    <property type="entry name" value="Chitinase insertion domain"/>
    <property type="match status" value="1"/>
</dbReference>
<comment type="similarity">
    <text evidence="8">Belongs to the glycosyl hydrolase 18 family.</text>
</comment>
<dbReference type="Pfam" id="PF00704">
    <property type="entry name" value="Glyco_hydro_18"/>
    <property type="match status" value="1"/>
</dbReference>
<name>A0A8H5BM81_9AGAR</name>
<keyword evidence="5 7" id="KW-0326">Glycosidase</keyword>
<feature type="compositionally biased region" description="Polar residues" evidence="9">
    <location>
        <begin position="413"/>
        <end position="429"/>
    </location>
</feature>
<dbReference type="PROSITE" id="PS51910">
    <property type="entry name" value="GH18_2"/>
    <property type="match status" value="1"/>
</dbReference>
<evidence type="ECO:0000256" key="9">
    <source>
        <dbReference type="SAM" id="MobiDB-lite"/>
    </source>
</evidence>
<evidence type="ECO:0000256" key="7">
    <source>
        <dbReference type="RuleBase" id="RU000489"/>
    </source>
</evidence>
<dbReference type="GO" id="GO:0006032">
    <property type="term" value="P:chitin catabolic process"/>
    <property type="evidence" value="ECO:0007669"/>
    <property type="project" value="UniProtKB-KW"/>
</dbReference>
<keyword evidence="13" id="KW-1185">Reference proteome</keyword>
<dbReference type="InterPro" id="IPR050314">
    <property type="entry name" value="Glycosyl_Hydrlase_18"/>
</dbReference>
<evidence type="ECO:0000313" key="12">
    <source>
        <dbReference type="EMBL" id="KAF5325716.1"/>
    </source>
</evidence>
<dbReference type="PANTHER" id="PTHR11177">
    <property type="entry name" value="CHITINASE"/>
    <property type="match status" value="1"/>
</dbReference>
<dbReference type="EMBL" id="JAACJK010000163">
    <property type="protein sequence ID" value="KAF5325716.1"/>
    <property type="molecule type" value="Genomic_DNA"/>
</dbReference>
<keyword evidence="3" id="KW-0146">Chitin degradation</keyword>
<feature type="domain" description="GH18" evidence="11">
    <location>
        <begin position="31"/>
        <end position="417"/>
    </location>
</feature>
<evidence type="ECO:0000256" key="4">
    <source>
        <dbReference type="ARBA" id="ARBA00023277"/>
    </source>
</evidence>
<feature type="signal peptide" evidence="10">
    <location>
        <begin position="1"/>
        <end position="17"/>
    </location>
</feature>
<reference evidence="12 13" key="1">
    <citation type="journal article" date="2020" name="ISME J.">
        <title>Uncovering the hidden diversity of litter-decomposition mechanisms in mushroom-forming fungi.</title>
        <authorList>
            <person name="Floudas D."/>
            <person name="Bentzer J."/>
            <person name="Ahren D."/>
            <person name="Johansson T."/>
            <person name="Persson P."/>
            <person name="Tunlid A."/>
        </authorList>
    </citation>
    <scope>NUCLEOTIDE SEQUENCE [LARGE SCALE GENOMIC DNA]</scope>
    <source>
        <strain evidence="12 13">CBS 175.51</strain>
    </source>
</reference>
<proteinExistence type="inferred from homology"/>
<dbReference type="SMART" id="SM00636">
    <property type="entry name" value="Glyco_18"/>
    <property type="match status" value="1"/>
</dbReference>
<comment type="caution">
    <text evidence="12">The sequence shown here is derived from an EMBL/GenBank/DDBJ whole genome shotgun (WGS) entry which is preliminary data.</text>
</comment>
<dbReference type="SUPFAM" id="SSF51445">
    <property type="entry name" value="(Trans)glycosidases"/>
    <property type="match status" value="1"/>
</dbReference>
<keyword evidence="6" id="KW-0624">Polysaccharide degradation</keyword>
<evidence type="ECO:0000256" key="10">
    <source>
        <dbReference type="SAM" id="SignalP"/>
    </source>
</evidence>
<dbReference type="GO" id="GO:0008061">
    <property type="term" value="F:chitin binding"/>
    <property type="evidence" value="ECO:0007669"/>
    <property type="project" value="InterPro"/>
</dbReference>
<dbReference type="InterPro" id="IPR001223">
    <property type="entry name" value="Glyco_hydro18_cat"/>
</dbReference>
<sequence>MLRLPTCILSLVVLAMAHPGEHIEARAPEKPIAAAWYAGWHAADFPLSAVSWSKYTHMTYAFGVTTPDPNIIGLDISDENRLPQFVSSAHNHSVKALLSVGGWTGSRYFSTAVGSAKNRTAFAKAITSILQKYDLDGIDFDWEYPGKQGIGCNIVNPNDTSNFLLLLQQLRQDTTLKRTLVLTAAVYVTPFADNTGEPSSDIAGFADVLDYIAIMNYDLKSNTAIGVGPSSPLDDSCAPDGAKLGSAVSSVAAWSNAGIPNNKLVLGVGAYGHSYDISSAVALSQTNSSSLNSYPSYTPNSRSLGDRWDGDSGVDVCGVMQAPGGVYTYWGLIEEGFLKSDGSAGEGIALRYDDCSETPFAYNATSQVYVSYENPRSFAAKGDFIHSNGLAGFAMWEAGGDYHDVLLDSIKNASQNGNPGSRTQKASLVSGTSSKGSSSAASTRPASLVFVLLPALVFLSTLMSVST</sequence>
<feature type="compositionally biased region" description="Low complexity" evidence="9">
    <location>
        <begin position="430"/>
        <end position="441"/>
    </location>
</feature>
<comment type="catalytic activity">
    <reaction evidence="1">
        <text>Random endo-hydrolysis of N-acetyl-beta-D-glucosaminide (1-&gt;4)-beta-linkages in chitin and chitodextrins.</text>
        <dbReference type="EC" id="3.2.1.14"/>
    </reaction>
</comment>
<dbReference type="Proteomes" id="UP000541558">
    <property type="component" value="Unassembled WGS sequence"/>
</dbReference>
<evidence type="ECO:0000256" key="3">
    <source>
        <dbReference type="ARBA" id="ARBA00023024"/>
    </source>
</evidence>
<dbReference type="AlphaFoldDB" id="A0A8H5BM81"/>
<dbReference type="InterPro" id="IPR001579">
    <property type="entry name" value="Glyco_hydro_18_chit_AS"/>
</dbReference>
<dbReference type="InterPro" id="IPR011583">
    <property type="entry name" value="Chitinase_II/V-like_cat"/>
</dbReference>
<dbReference type="PROSITE" id="PS01095">
    <property type="entry name" value="GH18_1"/>
    <property type="match status" value="1"/>
</dbReference>
<dbReference type="OrthoDB" id="73875at2759"/>
<accession>A0A8H5BM81</accession>
<dbReference type="InterPro" id="IPR029070">
    <property type="entry name" value="Chitinase_insertion_sf"/>
</dbReference>
<evidence type="ECO:0000256" key="1">
    <source>
        <dbReference type="ARBA" id="ARBA00000822"/>
    </source>
</evidence>
<evidence type="ECO:0000256" key="2">
    <source>
        <dbReference type="ARBA" id="ARBA00022801"/>
    </source>
</evidence>
<keyword evidence="4" id="KW-0119">Carbohydrate metabolism</keyword>